<evidence type="ECO:0008006" key="2">
    <source>
        <dbReference type="Google" id="ProtNLM"/>
    </source>
</evidence>
<name>A0A6C0K899_9ZZZZ</name>
<accession>A0A6C0K899</accession>
<dbReference type="AlphaFoldDB" id="A0A6C0K899"/>
<protein>
    <recommendedName>
        <fullName evidence="2">EF-hand domain-containing protein</fullName>
    </recommendedName>
</protein>
<organism evidence="1">
    <name type="scientific">viral metagenome</name>
    <dbReference type="NCBI Taxonomy" id="1070528"/>
    <lineage>
        <taxon>unclassified sequences</taxon>
        <taxon>metagenomes</taxon>
        <taxon>organismal metagenomes</taxon>
    </lineage>
</organism>
<dbReference type="EMBL" id="MN740839">
    <property type="protein sequence ID" value="QHU14275.1"/>
    <property type="molecule type" value="Genomic_DNA"/>
</dbReference>
<sequence length="106" mass="11475">MGYPNENPNKFVYNTLNGYKGTDIRLGVRVQFSDTTDHPVNEDPDGELGFLLDNIRLIQHQPVDVSHPVFLLEHIAGGNILTADELTSVDADADGSISLGDVLAGI</sequence>
<evidence type="ECO:0000313" key="1">
    <source>
        <dbReference type="EMBL" id="QHU14275.1"/>
    </source>
</evidence>
<proteinExistence type="predicted"/>
<dbReference type="PROSITE" id="PS00018">
    <property type="entry name" value="EF_HAND_1"/>
    <property type="match status" value="1"/>
</dbReference>
<reference evidence="1" key="1">
    <citation type="journal article" date="2020" name="Nature">
        <title>Giant virus diversity and host interactions through global metagenomics.</title>
        <authorList>
            <person name="Schulz F."/>
            <person name="Roux S."/>
            <person name="Paez-Espino D."/>
            <person name="Jungbluth S."/>
            <person name="Walsh D.A."/>
            <person name="Denef V.J."/>
            <person name="McMahon K.D."/>
            <person name="Konstantinidis K.T."/>
            <person name="Eloe-Fadrosh E.A."/>
            <person name="Kyrpides N.C."/>
            <person name="Woyke T."/>
        </authorList>
    </citation>
    <scope>NUCLEOTIDE SEQUENCE</scope>
    <source>
        <strain evidence="1">GVMAG-S-1102113-118</strain>
    </source>
</reference>
<dbReference type="InterPro" id="IPR018247">
    <property type="entry name" value="EF_Hand_1_Ca_BS"/>
</dbReference>